<dbReference type="EMBL" id="JADPUN010000333">
    <property type="protein sequence ID" value="MBF9134272.1"/>
    <property type="molecule type" value="Genomic_DNA"/>
</dbReference>
<evidence type="ECO:0000313" key="3">
    <source>
        <dbReference type="Proteomes" id="UP000638560"/>
    </source>
</evidence>
<dbReference type="InterPro" id="IPR001387">
    <property type="entry name" value="Cro/C1-type_HTH"/>
</dbReference>
<organism evidence="2 3">
    <name type="scientific">Plantactinospora alkalitolerans</name>
    <dbReference type="NCBI Taxonomy" id="2789879"/>
    <lineage>
        <taxon>Bacteria</taxon>
        <taxon>Bacillati</taxon>
        <taxon>Actinomycetota</taxon>
        <taxon>Actinomycetes</taxon>
        <taxon>Micromonosporales</taxon>
        <taxon>Micromonosporaceae</taxon>
        <taxon>Plantactinospora</taxon>
    </lineage>
</organism>
<dbReference type="SUPFAM" id="SSF47413">
    <property type="entry name" value="lambda repressor-like DNA-binding domains"/>
    <property type="match status" value="1"/>
</dbReference>
<dbReference type="Pfam" id="PF13560">
    <property type="entry name" value="HTH_31"/>
    <property type="match status" value="1"/>
</dbReference>
<accession>A0ABS0H728</accession>
<sequence length="286" mass="31635">MTGVRKPAGNRAAVWKRWERVGISTLEFLLRELRRRRVAAGLTQAALGERIHFSDTHVSAVETGTKPLKGDYVKAVDDALGAGGALVEMWEDLVRDGSAPVWFRDWLEIERRAVMLRWFETTYVPGLLQTEAYARATLAGERLTPAEVDQFVAARLERQSILTRERPPLIAAVIDEAVIVRGAEEARPMMAEQVARIVGCAQLPNVQLQVVSTGVGMYPGYGGPFTLAELPDNRRVGHADNQLAARIVDGPDDVATLVGRWERIRGYALPVDQSLELIKKVATSWS</sequence>
<dbReference type="InterPro" id="IPR010982">
    <property type="entry name" value="Lambda_DNA-bd_dom_sf"/>
</dbReference>
<comment type="caution">
    <text evidence="2">The sequence shown here is derived from an EMBL/GenBank/DDBJ whole genome shotgun (WGS) entry which is preliminary data.</text>
</comment>
<keyword evidence="3" id="KW-1185">Reference proteome</keyword>
<evidence type="ECO:0000313" key="2">
    <source>
        <dbReference type="EMBL" id="MBF9134272.1"/>
    </source>
</evidence>
<dbReference type="SMART" id="SM00530">
    <property type="entry name" value="HTH_XRE"/>
    <property type="match status" value="1"/>
</dbReference>
<dbReference type="InterPro" id="IPR043917">
    <property type="entry name" value="DUF5753"/>
</dbReference>
<reference evidence="2 3" key="1">
    <citation type="submission" date="2020-11" db="EMBL/GenBank/DDBJ databases">
        <title>A novel isolate from a Black sea contaminated sediment with potential to produce alkanes: Plantactinospora alkalitolerans sp. nov.</title>
        <authorList>
            <person name="Carro L."/>
            <person name="Veyisoglu A."/>
            <person name="Guven K."/>
            <person name="Schumann P."/>
            <person name="Klenk H.-P."/>
            <person name="Sahin N."/>
        </authorList>
    </citation>
    <scope>NUCLEOTIDE SEQUENCE [LARGE SCALE GENOMIC DNA]</scope>
    <source>
        <strain evidence="2 3">S1510</strain>
    </source>
</reference>
<evidence type="ECO:0000259" key="1">
    <source>
        <dbReference type="PROSITE" id="PS50943"/>
    </source>
</evidence>
<gene>
    <name evidence="2" type="ORF">I0C86_35870</name>
</gene>
<proteinExistence type="predicted"/>
<protein>
    <submittedName>
        <fullName evidence="2">Helix-turn-helix domain-containing protein</fullName>
    </submittedName>
</protein>
<dbReference type="CDD" id="cd00093">
    <property type="entry name" value="HTH_XRE"/>
    <property type="match status" value="1"/>
</dbReference>
<dbReference type="Gene3D" id="1.10.260.40">
    <property type="entry name" value="lambda repressor-like DNA-binding domains"/>
    <property type="match status" value="1"/>
</dbReference>
<dbReference type="Pfam" id="PF19054">
    <property type="entry name" value="DUF5753"/>
    <property type="match status" value="1"/>
</dbReference>
<name>A0ABS0H728_9ACTN</name>
<dbReference type="Proteomes" id="UP000638560">
    <property type="component" value="Unassembled WGS sequence"/>
</dbReference>
<feature type="domain" description="HTH cro/C1-type" evidence="1">
    <location>
        <begin position="33"/>
        <end position="86"/>
    </location>
</feature>
<dbReference type="PROSITE" id="PS50943">
    <property type="entry name" value="HTH_CROC1"/>
    <property type="match status" value="1"/>
</dbReference>